<name>A0A2U3QDU9_9BACT</name>
<evidence type="ECO:0000256" key="1">
    <source>
        <dbReference type="SAM" id="Phobius"/>
    </source>
</evidence>
<evidence type="ECO:0000313" key="3">
    <source>
        <dbReference type="Proteomes" id="UP000245125"/>
    </source>
</evidence>
<feature type="transmembrane region" description="Helical" evidence="1">
    <location>
        <begin position="6"/>
        <end position="30"/>
    </location>
</feature>
<sequence length="53" mass="5859">MKEQGISHIELIVTMAIVGILVSAAGFEYYDWGKKVAAERIIKVLYSDICMPG</sequence>
<protein>
    <recommendedName>
        <fullName evidence="4">Prepilin-type N-terminal cleavage/methylation domain-containing protein</fullName>
    </recommendedName>
</protein>
<dbReference type="SUPFAM" id="SSF54523">
    <property type="entry name" value="Pili subunits"/>
    <property type="match status" value="1"/>
</dbReference>
<keyword evidence="1" id="KW-0812">Transmembrane</keyword>
<dbReference type="InterPro" id="IPR012902">
    <property type="entry name" value="N_methyl_site"/>
</dbReference>
<keyword evidence="1" id="KW-1133">Transmembrane helix</keyword>
<proteinExistence type="predicted"/>
<evidence type="ECO:0008006" key="4">
    <source>
        <dbReference type="Google" id="ProtNLM"/>
    </source>
</evidence>
<dbReference type="NCBIfam" id="TIGR02532">
    <property type="entry name" value="IV_pilin_GFxxxE"/>
    <property type="match status" value="1"/>
</dbReference>
<organism evidence="2 3">
    <name type="scientific">Candidatus Sulfobium mesophilum</name>
    <dbReference type="NCBI Taxonomy" id="2016548"/>
    <lineage>
        <taxon>Bacteria</taxon>
        <taxon>Pseudomonadati</taxon>
        <taxon>Nitrospirota</taxon>
        <taxon>Nitrospiria</taxon>
        <taxon>Nitrospirales</taxon>
        <taxon>Nitrospiraceae</taxon>
        <taxon>Candidatus Sulfobium</taxon>
    </lineage>
</organism>
<keyword evidence="1" id="KW-0472">Membrane</keyword>
<dbReference type="EMBL" id="OUUY01000002">
    <property type="protein sequence ID" value="SPP99602.1"/>
    <property type="molecule type" value="Genomic_DNA"/>
</dbReference>
<dbReference type="Proteomes" id="UP000245125">
    <property type="component" value="Unassembled WGS sequence"/>
</dbReference>
<reference evidence="3" key="1">
    <citation type="submission" date="2018-03" db="EMBL/GenBank/DDBJ databases">
        <authorList>
            <person name="Zecchin S."/>
        </authorList>
    </citation>
    <scope>NUCLEOTIDE SEQUENCE [LARGE SCALE GENOMIC DNA]</scope>
</reference>
<gene>
    <name evidence="2" type="ORF">NBG4_100042</name>
</gene>
<evidence type="ECO:0000313" key="2">
    <source>
        <dbReference type="EMBL" id="SPP99602.1"/>
    </source>
</evidence>
<dbReference type="AlphaFoldDB" id="A0A2U3QDU9"/>
<keyword evidence="3" id="KW-1185">Reference proteome</keyword>
<accession>A0A2U3QDU9</accession>
<dbReference type="InterPro" id="IPR045584">
    <property type="entry name" value="Pilin-like"/>
</dbReference>